<dbReference type="GO" id="GO:0008412">
    <property type="term" value="F:4-hydroxybenzoate polyprenyltransferase activity"/>
    <property type="evidence" value="ECO:0007669"/>
    <property type="project" value="UniProtKB-EC"/>
</dbReference>
<keyword evidence="9" id="KW-0414">Isoprene biosynthesis</keyword>
<dbReference type="Pfam" id="PF01040">
    <property type="entry name" value="UbiA"/>
    <property type="match status" value="1"/>
</dbReference>
<keyword evidence="8 9" id="KW-0472">Membrane</keyword>
<keyword evidence="9" id="KW-0831">Ubiquinone biosynthesis</keyword>
<keyword evidence="9" id="KW-0999">Mitochondrion inner membrane</keyword>
<evidence type="ECO:0000256" key="4">
    <source>
        <dbReference type="ARBA" id="ARBA00005985"/>
    </source>
</evidence>
<comment type="cofactor">
    <cofactor evidence="1 9">
        <name>Mg(2+)</name>
        <dbReference type="ChEBI" id="CHEBI:18420"/>
    </cofactor>
</comment>
<comment type="pathway">
    <text evidence="9">Cofactor biosynthesis; ubiquinone biosynthesis.</text>
</comment>
<dbReference type="UniPathway" id="UPA00232"/>
<dbReference type="PANTHER" id="PTHR11048:SF28">
    <property type="entry name" value="4-HYDROXYBENZOATE POLYPRENYLTRANSFERASE, MITOCHONDRIAL"/>
    <property type="match status" value="1"/>
</dbReference>
<keyword evidence="5 9" id="KW-0808">Transferase</keyword>
<dbReference type="FunFam" id="1.10.357.140:FF:000008">
    <property type="entry name" value="4-hydroxybenzoate octaprenyltransferase"/>
    <property type="match status" value="1"/>
</dbReference>
<feature type="transmembrane region" description="Helical" evidence="9">
    <location>
        <begin position="221"/>
        <end position="242"/>
    </location>
</feature>
<evidence type="ECO:0000256" key="7">
    <source>
        <dbReference type="ARBA" id="ARBA00022989"/>
    </source>
</evidence>
<dbReference type="RefSeq" id="XP_024339124.1">
    <property type="nucleotide sequence ID" value="XM_024485445.1"/>
</dbReference>
<dbReference type="Gene3D" id="1.10.357.140">
    <property type="entry name" value="UbiA prenyltransferase"/>
    <property type="match status" value="1"/>
</dbReference>
<name>A0A1X6N1F3_9APHY</name>
<dbReference type="FunFam" id="1.20.120.1780:FF:000001">
    <property type="entry name" value="4-hydroxybenzoate octaprenyltransferase"/>
    <property type="match status" value="1"/>
</dbReference>
<dbReference type="OrthoDB" id="18170at2759"/>
<evidence type="ECO:0000256" key="9">
    <source>
        <dbReference type="HAMAP-Rule" id="MF_03189"/>
    </source>
</evidence>
<evidence type="ECO:0000256" key="3">
    <source>
        <dbReference type="ARBA" id="ARBA00005179"/>
    </source>
</evidence>
<dbReference type="Proteomes" id="UP000194127">
    <property type="component" value="Unassembled WGS sequence"/>
</dbReference>
<feature type="transmembrane region" description="Helical" evidence="9">
    <location>
        <begin position="154"/>
        <end position="173"/>
    </location>
</feature>
<dbReference type="GO" id="GO:0008299">
    <property type="term" value="P:isoprenoid biosynthetic process"/>
    <property type="evidence" value="ECO:0007669"/>
    <property type="project" value="UniProtKB-UniRule"/>
</dbReference>
<organism evidence="10 11">
    <name type="scientific">Postia placenta MAD-698-R-SB12</name>
    <dbReference type="NCBI Taxonomy" id="670580"/>
    <lineage>
        <taxon>Eukaryota</taxon>
        <taxon>Fungi</taxon>
        <taxon>Dikarya</taxon>
        <taxon>Basidiomycota</taxon>
        <taxon>Agaricomycotina</taxon>
        <taxon>Agaricomycetes</taxon>
        <taxon>Polyporales</taxon>
        <taxon>Adustoporiaceae</taxon>
        <taxon>Rhodonia</taxon>
    </lineage>
</organism>
<evidence type="ECO:0000313" key="10">
    <source>
        <dbReference type="EMBL" id="OSX62330.1"/>
    </source>
</evidence>
<dbReference type="AlphaFoldDB" id="A0A1X6N1F3"/>
<dbReference type="GeneID" id="36330394"/>
<keyword evidence="11" id="KW-1185">Reference proteome</keyword>
<evidence type="ECO:0000256" key="1">
    <source>
        <dbReference type="ARBA" id="ARBA00001946"/>
    </source>
</evidence>
<comment type="pathway">
    <text evidence="3">Secondary metabolite biosynthesis.</text>
</comment>
<accession>A0A1X6N1F3</accession>
<dbReference type="Gene3D" id="1.20.120.1780">
    <property type="entry name" value="UbiA prenyltransferase"/>
    <property type="match status" value="1"/>
</dbReference>
<feature type="transmembrane region" description="Helical" evidence="9">
    <location>
        <begin position="95"/>
        <end position="115"/>
    </location>
</feature>
<proteinExistence type="inferred from homology"/>
<dbReference type="InterPro" id="IPR039653">
    <property type="entry name" value="Prenyltransferase"/>
</dbReference>
<dbReference type="HAMAP" id="MF_01635">
    <property type="entry name" value="UbiA"/>
    <property type="match status" value="1"/>
</dbReference>
<comment type="catalytic activity">
    <reaction evidence="9">
        <text>an all-trans-polyprenyl diphosphate + 4-hydroxybenzoate = a 4-hydroxy-3-(all-trans-polyprenyl)benzoate + diphosphate</text>
        <dbReference type="Rhea" id="RHEA:44504"/>
        <dbReference type="Rhea" id="RHEA-COMP:9514"/>
        <dbReference type="Rhea" id="RHEA-COMP:9564"/>
        <dbReference type="ChEBI" id="CHEBI:17879"/>
        <dbReference type="ChEBI" id="CHEBI:33019"/>
        <dbReference type="ChEBI" id="CHEBI:58914"/>
        <dbReference type="ChEBI" id="CHEBI:78396"/>
        <dbReference type="EC" id="2.5.1.39"/>
    </reaction>
</comment>
<evidence type="ECO:0000256" key="5">
    <source>
        <dbReference type="ARBA" id="ARBA00022679"/>
    </source>
</evidence>
<dbReference type="EC" id="2.5.1.39" evidence="9"/>
<reference evidence="10 11" key="1">
    <citation type="submission" date="2017-04" db="EMBL/GenBank/DDBJ databases">
        <title>Genome Sequence of the Model Brown-Rot Fungus Postia placenta SB12.</title>
        <authorList>
            <consortium name="DOE Joint Genome Institute"/>
            <person name="Gaskell J."/>
            <person name="Kersten P."/>
            <person name="Larrondo L.F."/>
            <person name="Canessa P."/>
            <person name="Martinez D."/>
            <person name="Hibbett D."/>
            <person name="Schmoll M."/>
            <person name="Kubicek C.P."/>
            <person name="Martinez A.T."/>
            <person name="Yadav J."/>
            <person name="Master E."/>
            <person name="Magnuson J.K."/>
            <person name="James T."/>
            <person name="Yaver D."/>
            <person name="Berka R."/>
            <person name="Labutti K."/>
            <person name="Lipzen A."/>
            <person name="Aerts A."/>
            <person name="Barry K."/>
            <person name="Henrissat B."/>
            <person name="Blanchette R."/>
            <person name="Grigoriev I."/>
            <person name="Cullen D."/>
        </authorList>
    </citation>
    <scope>NUCLEOTIDE SEQUENCE [LARGE SCALE GENOMIC DNA]</scope>
    <source>
        <strain evidence="10 11">MAD-698-R-SB12</strain>
    </source>
</reference>
<dbReference type="EMBL" id="KZ110597">
    <property type="protein sequence ID" value="OSX62330.1"/>
    <property type="molecule type" value="Genomic_DNA"/>
</dbReference>
<feature type="transmembrane region" description="Helical" evidence="9">
    <location>
        <begin position="179"/>
        <end position="200"/>
    </location>
</feature>
<feature type="transmembrane region" description="Helical" evidence="9">
    <location>
        <begin position="248"/>
        <end position="271"/>
    </location>
</feature>
<dbReference type="InterPro" id="IPR044878">
    <property type="entry name" value="UbiA_sf"/>
</dbReference>
<comment type="subcellular location">
    <subcellularLocation>
        <location evidence="2">Membrane</location>
        <topology evidence="2">Multi-pass membrane protein</topology>
    </subcellularLocation>
    <subcellularLocation>
        <location evidence="9">Mitochondrion inner membrane</location>
        <topology evidence="9">Multi-pass membrane protein</topology>
        <orientation evidence="9">Matrix side</orientation>
    </subcellularLocation>
</comment>
<sequence>MTRPPSHAVSDDWSTYLKLMRLHKFPAGSILVFWPCAWGVTMSASITHMKPSQVATQLVLYFIGSTIRHNAACIWNDICDREFDREVERCKTRPLAAGTVSMTGAVTLLISQLALGIGLLLYAGPAATRMGLIGLVFLDMPYPLMKRWTSWPQAFLGLAMTWGLPVSWVSIVGQIDWDVIPILFLGSVSWSIYYDTIYACQDRRDDIKAGVKSTAVLFGDYVRPILSCFAMLFVASLAFAGLQNSQGPLYFMITVFGTAVHLAWQLVTIDFDVGSQCWKMFNANGDLGYIIWGGMLADYLHRSAAVMQ</sequence>
<evidence type="ECO:0000256" key="8">
    <source>
        <dbReference type="ARBA" id="ARBA00023136"/>
    </source>
</evidence>
<dbReference type="PANTHER" id="PTHR11048">
    <property type="entry name" value="PRENYLTRANSFERASES"/>
    <property type="match status" value="1"/>
</dbReference>
<evidence type="ECO:0000313" key="11">
    <source>
        <dbReference type="Proteomes" id="UP000194127"/>
    </source>
</evidence>
<evidence type="ECO:0000256" key="2">
    <source>
        <dbReference type="ARBA" id="ARBA00004141"/>
    </source>
</evidence>
<comment type="similarity">
    <text evidence="4 9">Belongs to the UbiA prenyltransferase family.</text>
</comment>
<evidence type="ECO:0000256" key="6">
    <source>
        <dbReference type="ARBA" id="ARBA00022692"/>
    </source>
</evidence>
<feature type="transmembrane region" description="Helical" evidence="9">
    <location>
        <begin position="25"/>
        <end position="46"/>
    </location>
</feature>
<keyword evidence="6 9" id="KW-0812">Transmembrane</keyword>
<dbReference type="CDD" id="cd13959">
    <property type="entry name" value="PT_UbiA_COQ2"/>
    <property type="match status" value="1"/>
</dbReference>
<dbReference type="GO" id="GO:0006744">
    <property type="term" value="P:ubiquinone biosynthetic process"/>
    <property type="evidence" value="ECO:0007669"/>
    <property type="project" value="UniProtKB-UniRule"/>
</dbReference>
<comment type="function">
    <text evidence="9">Catalyzes the prenylation of para-hydroxybenzoate (PHB) with an all-trans polyprenyl group. Mediates the second step in the final reaction sequence of coenzyme Q (CoQ) biosynthesis, which is the condensation of the polyisoprenoid side chain with PHB, generating the first membrane-bound Q intermediate.</text>
</comment>
<dbReference type="InterPro" id="IPR006370">
    <property type="entry name" value="HB_polyprenyltransferase-like"/>
</dbReference>
<keyword evidence="7 9" id="KW-1133">Transmembrane helix</keyword>
<dbReference type="STRING" id="670580.A0A1X6N1F3"/>
<dbReference type="GO" id="GO:0005743">
    <property type="term" value="C:mitochondrial inner membrane"/>
    <property type="evidence" value="ECO:0007669"/>
    <property type="project" value="UniProtKB-SubCell"/>
</dbReference>
<keyword evidence="9" id="KW-0496">Mitochondrion</keyword>
<gene>
    <name evidence="10" type="ORF">POSPLADRAFT_1142538</name>
</gene>
<dbReference type="InterPro" id="IPR000537">
    <property type="entry name" value="UbiA_prenyltransferase"/>
</dbReference>
<protein>
    <recommendedName>
        <fullName evidence="9">4-hydroxybenzoate polyprenyltransferase, mitochondrial</fullName>
        <shortName evidence="9">4-HB polyprenyltransferase</shortName>
        <ecNumber evidence="9">2.5.1.39</ecNumber>
    </recommendedName>
    <alternativeName>
        <fullName evidence="9">Para-hydroxybenzoate--polyprenyltransferase</fullName>
        <shortName evidence="9">PHB:PPT</shortName>
        <shortName evidence="9">PHB:polyprenyltransferase</shortName>
    </alternativeName>
</protein>